<organism evidence="8 9">
    <name type="scientific">Rhizocola hellebori</name>
    <dbReference type="NCBI Taxonomy" id="1392758"/>
    <lineage>
        <taxon>Bacteria</taxon>
        <taxon>Bacillati</taxon>
        <taxon>Actinomycetota</taxon>
        <taxon>Actinomycetes</taxon>
        <taxon>Micromonosporales</taxon>
        <taxon>Micromonosporaceae</taxon>
        <taxon>Rhizocola</taxon>
    </lineage>
</organism>
<dbReference type="InterPro" id="IPR013324">
    <property type="entry name" value="RNA_pol_sigma_r3/r4-like"/>
</dbReference>
<dbReference type="EMBL" id="BONY01000086">
    <property type="protein sequence ID" value="GIH10184.1"/>
    <property type="molecule type" value="Genomic_DNA"/>
</dbReference>
<dbReference type="InterPro" id="IPR000792">
    <property type="entry name" value="Tscrpt_reg_LuxR_C"/>
</dbReference>
<evidence type="ECO:0000256" key="5">
    <source>
        <dbReference type="ARBA" id="ARBA00023163"/>
    </source>
</evidence>
<evidence type="ECO:0000259" key="7">
    <source>
        <dbReference type="SMART" id="SM00421"/>
    </source>
</evidence>
<evidence type="ECO:0000256" key="2">
    <source>
        <dbReference type="ARBA" id="ARBA00023015"/>
    </source>
</evidence>
<dbReference type="InterPro" id="IPR014325">
    <property type="entry name" value="RNA_pol_sigma-E_actinobac"/>
</dbReference>
<dbReference type="SUPFAM" id="SSF88946">
    <property type="entry name" value="Sigma2 domain of RNA polymerase sigma factors"/>
    <property type="match status" value="1"/>
</dbReference>
<feature type="transmembrane region" description="Helical" evidence="6">
    <location>
        <begin position="188"/>
        <end position="209"/>
    </location>
</feature>
<dbReference type="NCBIfam" id="TIGR02937">
    <property type="entry name" value="sigma70-ECF"/>
    <property type="match status" value="1"/>
</dbReference>
<keyword evidence="2" id="KW-0805">Transcription regulation</keyword>
<dbReference type="PANTHER" id="PTHR43133:SF50">
    <property type="entry name" value="ECF RNA POLYMERASE SIGMA FACTOR SIGM"/>
    <property type="match status" value="1"/>
</dbReference>
<dbReference type="SUPFAM" id="SSF88659">
    <property type="entry name" value="Sigma3 and sigma4 domains of RNA polymerase sigma factors"/>
    <property type="match status" value="1"/>
</dbReference>
<proteinExistence type="inferred from homology"/>
<sequence length="466" mass="52063">MADAAAFEEFVTTRSSRLMRVAVLLTRDHALAEDLLQTALARTWSVWKRIDGDPEPYVHRVLANTYNTWWRRRWHAERPTDLLPEHGEPGGQLAVDERDAVWRALNRLTRQQRAVLVLRYFEDLSEAEVAQALGISAGAVKSHASRALTKLRLDPQLLSGFAVASPRPGTERLVAVRERIKQRRNHRIAGALALLVAIMAGVSVIPILVEKVFLPMKTEIPKYIREYQVTAAAQTTLPGASSATTTWIPFTTDFWVTGICVLPPGHEDIWTMWILINGQEVLSTGCSSGSASIESGMRFKPSEPWFPVGEMATLEVRLEAESGKSFPRGTVATAAFLEKVPFEQRPLPPRPGKLSKLKGYQAQEGSEVVILESGGKTSTSMLWHWNEQSIAFVGNSQTPGLLHIEINGKELTELGFWDYDQRSNGYQINPRDPQFGDFKPERGVLPTVTVRPEYISGDWYVAIVTR</sequence>
<dbReference type="NCBIfam" id="TIGR02983">
    <property type="entry name" value="SigE-fam_strep"/>
    <property type="match status" value="1"/>
</dbReference>
<comment type="caution">
    <text evidence="8">The sequence shown here is derived from an EMBL/GenBank/DDBJ whole genome shotgun (WGS) entry which is preliminary data.</text>
</comment>
<evidence type="ECO:0000256" key="4">
    <source>
        <dbReference type="ARBA" id="ARBA00023125"/>
    </source>
</evidence>
<dbReference type="PANTHER" id="PTHR43133">
    <property type="entry name" value="RNA POLYMERASE ECF-TYPE SIGMA FACTO"/>
    <property type="match status" value="1"/>
</dbReference>
<dbReference type="InterPro" id="IPR039425">
    <property type="entry name" value="RNA_pol_sigma-70-like"/>
</dbReference>
<dbReference type="InterPro" id="IPR036388">
    <property type="entry name" value="WH-like_DNA-bd_sf"/>
</dbReference>
<dbReference type="Pfam" id="PF08281">
    <property type="entry name" value="Sigma70_r4_2"/>
    <property type="match status" value="1"/>
</dbReference>
<evidence type="ECO:0000256" key="1">
    <source>
        <dbReference type="ARBA" id="ARBA00010641"/>
    </source>
</evidence>
<dbReference type="Proteomes" id="UP000612899">
    <property type="component" value="Unassembled WGS sequence"/>
</dbReference>
<dbReference type="InterPro" id="IPR013325">
    <property type="entry name" value="RNA_pol_sigma_r2"/>
</dbReference>
<keyword evidence="3" id="KW-0731">Sigma factor</keyword>
<keyword evidence="6" id="KW-0812">Transmembrane</keyword>
<dbReference type="GO" id="GO:0003677">
    <property type="term" value="F:DNA binding"/>
    <property type="evidence" value="ECO:0007669"/>
    <property type="project" value="UniProtKB-KW"/>
</dbReference>
<dbReference type="GO" id="GO:0016987">
    <property type="term" value="F:sigma factor activity"/>
    <property type="evidence" value="ECO:0007669"/>
    <property type="project" value="UniProtKB-KW"/>
</dbReference>
<feature type="domain" description="HTH luxR-type" evidence="7">
    <location>
        <begin position="105"/>
        <end position="161"/>
    </location>
</feature>
<dbReference type="RefSeq" id="WP_203913894.1">
    <property type="nucleotide sequence ID" value="NZ_BONY01000086.1"/>
</dbReference>
<keyword evidence="6" id="KW-1133">Transmembrane helix</keyword>
<comment type="similarity">
    <text evidence="1">Belongs to the sigma-70 factor family. ECF subfamily.</text>
</comment>
<name>A0A8J3QFT5_9ACTN</name>
<dbReference type="Pfam" id="PF04542">
    <property type="entry name" value="Sigma70_r2"/>
    <property type="match status" value="1"/>
</dbReference>
<dbReference type="AlphaFoldDB" id="A0A8J3QFT5"/>
<dbReference type="Gene3D" id="1.10.10.10">
    <property type="entry name" value="Winged helix-like DNA-binding domain superfamily/Winged helix DNA-binding domain"/>
    <property type="match status" value="1"/>
</dbReference>
<reference evidence="8" key="1">
    <citation type="submission" date="2021-01" db="EMBL/GenBank/DDBJ databases">
        <title>Whole genome shotgun sequence of Rhizocola hellebori NBRC 109834.</title>
        <authorList>
            <person name="Komaki H."/>
            <person name="Tamura T."/>
        </authorList>
    </citation>
    <scope>NUCLEOTIDE SEQUENCE</scope>
    <source>
        <strain evidence="8">NBRC 109834</strain>
    </source>
</reference>
<evidence type="ECO:0000313" key="9">
    <source>
        <dbReference type="Proteomes" id="UP000612899"/>
    </source>
</evidence>
<dbReference type="CDD" id="cd06171">
    <property type="entry name" value="Sigma70_r4"/>
    <property type="match status" value="1"/>
</dbReference>
<keyword evidence="6" id="KW-0472">Membrane</keyword>
<evidence type="ECO:0000256" key="6">
    <source>
        <dbReference type="SAM" id="Phobius"/>
    </source>
</evidence>
<keyword evidence="5" id="KW-0804">Transcription</keyword>
<dbReference type="GO" id="GO:0006352">
    <property type="term" value="P:DNA-templated transcription initiation"/>
    <property type="evidence" value="ECO:0007669"/>
    <property type="project" value="InterPro"/>
</dbReference>
<dbReference type="Gene3D" id="1.10.1740.10">
    <property type="match status" value="1"/>
</dbReference>
<evidence type="ECO:0000256" key="3">
    <source>
        <dbReference type="ARBA" id="ARBA00023082"/>
    </source>
</evidence>
<protein>
    <recommendedName>
        <fullName evidence="7">HTH luxR-type domain-containing protein</fullName>
    </recommendedName>
</protein>
<keyword evidence="4" id="KW-0238">DNA-binding</keyword>
<dbReference type="InterPro" id="IPR014284">
    <property type="entry name" value="RNA_pol_sigma-70_dom"/>
</dbReference>
<dbReference type="InterPro" id="IPR007627">
    <property type="entry name" value="RNA_pol_sigma70_r2"/>
</dbReference>
<dbReference type="SMART" id="SM00421">
    <property type="entry name" value="HTH_LUXR"/>
    <property type="match status" value="1"/>
</dbReference>
<gene>
    <name evidence="8" type="ORF">Rhe02_82510</name>
</gene>
<accession>A0A8J3QFT5</accession>
<dbReference type="InterPro" id="IPR013249">
    <property type="entry name" value="RNA_pol_sigma70_r4_t2"/>
</dbReference>
<evidence type="ECO:0000313" key="8">
    <source>
        <dbReference type="EMBL" id="GIH10184.1"/>
    </source>
</evidence>
<keyword evidence="9" id="KW-1185">Reference proteome</keyword>